<proteinExistence type="predicted"/>
<name>A0A8X8C2K8_POPTO</name>
<dbReference type="EMBL" id="JAAWWB010000038">
    <property type="protein sequence ID" value="KAG6737334.1"/>
    <property type="molecule type" value="Genomic_DNA"/>
</dbReference>
<evidence type="ECO:0000313" key="1">
    <source>
        <dbReference type="EMBL" id="KAG6737334.1"/>
    </source>
</evidence>
<sequence>MLAAKVQACKNSRIRHLDSDTEKGQELEEKLIENERKGWWDASIEELNLLKLIELENKVQDFKHVHVQQNHGQQ</sequence>
<reference evidence="1" key="1">
    <citation type="journal article" date="2020" name="bioRxiv">
        <title>Hybrid origin of Populus tomentosa Carr. identified through genome sequencing and phylogenomic analysis.</title>
        <authorList>
            <person name="An X."/>
            <person name="Gao K."/>
            <person name="Chen Z."/>
            <person name="Li J."/>
            <person name="Yang X."/>
            <person name="Yang X."/>
            <person name="Zhou J."/>
            <person name="Guo T."/>
            <person name="Zhao T."/>
            <person name="Huang S."/>
            <person name="Miao D."/>
            <person name="Khan W.U."/>
            <person name="Rao P."/>
            <person name="Ye M."/>
            <person name="Lei B."/>
            <person name="Liao W."/>
            <person name="Wang J."/>
            <person name="Ji L."/>
            <person name="Li Y."/>
            <person name="Guo B."/>
            <person name="Mustafa N.S."/>
            <person name="Li S."/>
            <person name="Yun Q."/>
            <person name="Keller S.R."/>
            <person name="Mao J."/>
            <person name="Zhang R."/>
            <person name="Strauss S.H."/>
        </authorList>
    </citation>
    <scope>NUCLEOTIDE SEQUENCE</scope>
    <source>
        <strain evidence="1">GM15</strain>
        <tissue evidence="1">Leaf</tissue>
    </source>
</reference>
<accession>A0A8X8C2K8</accession>
<gene>
    <name evidence="1" type="ORF">POTOM_058850</name>
</gene>
<protein>
    <submittedName>
        <fullName evidence="1">Uncharacterized protein</fullName>
    </submittedName>
</protein>
<organism evidence="1 2">
    <name type="scientific">Populus tomentosa</name>
    <name type="common">Chinese white poplar</name>
    <dbReference type="NCBI Taxonomy" id="118781"/>
    <lineage>
        <taxon>Eukaryota</taxon>
        <taxon>Viridiplantae</taxon>
        <taxon>Streptophyta</taxon>
        <taxon>Embryophyta</taxon>
        <taxon>Tracheophyta</taxon>
        <taxon>Spermatophyta</taxon>
        <taxon>Magnoliopsida</taxon>
        <taxon>eudicotyledons</taxon>
        <taxon>Gunneridae</taxon>
        <taxon>Pentapetalae</taxon>
        <taxon>rosids</taxon>
        <taxon>fabids</taxon>
        <taxon>Malpighiales</taxon>
        <taxon>Salicaceae</taxon>
        <taxon>Saliceae</taxon>
        <taxon>Populus</taxon>
    </lineage>
</organism>
<evidence type="ECO:0000313" key="2">
    <source>
        <dbReference type="Proteomes" id="UP000886885"/>
    </source>
</evidence>
<keyword evidence="2" id="KW-1185">Reference proteome</keyword>
<dbReference type="AlphaFoldDB" id="A0A8X8C2K8"/>
<comment type="caution">
    <text evidence="1">The sequence shown here is derived from an EMBL/GenBank/DDBJ whole genome shotgun (WGS) entry which is preliminary data.</text>
</comment>
<dbReference type="Proteomes" id="UP000886885">
    <property type="component" value="Chromosome 19D"/>
</dbReference>